<reference evidence="2" key="1">
    <citation type="submission" date="2023-09" db="EMBL/GenBank/DDBJ databases">
        <title>Demequina sp. a novel bacteria isolated from Capsicum annuum.</title>
        <authorList>
            <person name="Humaira Z."/>
            <person name="Lee J."/>
            <person name="Cho D."/>
        </authorList>
    </citation>
    <scope>NUCLEOTIDE SEQUENCE</scope>
    <source>
        <strain evidence="2">PMTSA13</strain>
    </source>
</reference>
<name>A0AA96FE24_9MICO</name>
<dbReference type="PANTHER" id="PTHR43179:SF7">
    <property type="entry name" value="RHAMNOSYLTRANSFERASE WBBL"/>
    <property type="match status" value="1"/>
</dbReference>
<protein>
    <submittedName>
        <fullName evidence="2">Glycosyltransferase family 2 protein</fullName>
        <ecNumber evidence="2">2.4.-.-</ecNumber>
    </submittedName>
</protein>
<dbReference type="InterPro" id="IPR029044">
    <property type="entry name" value="Nucleotide-diphossugar_trans"/>
</dbReference>
<dbReference type="AlphaFoldDB" id="A0AA96FE24"/>
<dbReference type="KEGG" id="dcp:RN607_02015"/>
<accession>A0AA96FE24</accession>
<dbReference type="RefSeq" id="WP_313543983.1">
    <property type="nucleotide sequence ID" value="NZ_CP134880.1"/>
</dbReference>
<dbReference type="PANTHER" id="PTHR43179">
    <property type="entry name" value="RHAMNOSYLTRANSFERASE WBBL"/>
    <property type="match status" value="1"/>
</dbReference>
<organism evidence="2">
    <name type="scientific">Demequina capsici</name>
    <dbReference type="NCBI Taxonomy" id="3075620"/>
    <lineage>
        <taxon>Bacteria</taxon>
        <taxon>Bacillati</taxon>
        <taxon>Actinomycetota</taxon>
        <taxon>Actinomycetes</taxon>
        <taxon>Micrococcales</taxon>
        <taxon>Demequinaceae</taxon>
        <taxon>Demequina</taxon>
    </lineage>
</organism>
<dbReference type="CDD" id="cd04186">
    <property type="entry name" value="GT_2_like_c"/>
    <property type="match status" value="1"/>
</dbReference>
<dbReference type="EMBL" id="CP134880">
    <property type="protein sequence ID" value="WNM27805.1"/>
    <property type="molecule type" value="Genomic_DNA"/>
</dbReference>
<keyword evidence="2" id="KW-0808">Transferase</keyword>
<sequence>MSVPDVSILMVTYNSAEVLQQCLASLADAFEGHSYEVIVADNGSADGSVALTRAVCPDATVIATGANLGFARAVNIAAAHAKGSAFMLLNPDTELAPLAGARLLAAVDEIGGVAAPLFVPARGGHGVVSAGRAPSVRAMAWHFSGLARLGTSLRGHYAFAHQLREPVAPVDWVSGACMVMRATIWDSLGGLSEHWFMYGEDIDLCLRACDLDVPVVVVTDALIDHAVGGSDATQMLGMSPTWVINLYDVFRSTMSRGPLHLFAWRVVVSSGFLARAAVSAAVAAIRRQDGARLRSDAMRFWAYAKAIAPGHRVVPVTGPPTSGAIDAGGRS</sequence>
<proteinExistence type="predicted"/>
<dbReference type="Proteomes" id="UP001303408">
    <property type="component" value="Chromosome"/>
</dbReference>
<dbReference type="GO" id="GO:0016757">
    <property type="term" value="F:glycosyltransferase activity"/>
    <property type="evidence" value="ECO:0007669"/>
    <property type="project" value="UniProtKB-KW"/>
</dbReference>
<feature type="domain" description="Glycosyltransferase 2-like" evidence="1">
    <location>
        <begin position="7"/>
        <end position="112"/>
    </location>
</feature>
<dbReference type="InterPro" id="IPR001173">
    <property type="entry name" value="Glyco_trans_2-like"/>
</dbReference>
<dbReference type="EC" id="2.4.-.-" evidence="2"/>
<gene>
    <name evidence="2" type="ORF">RN607_02015</name>
</gene>
<evidence type="ECO:0000313" key="2">
    <source>
        <dbReference type="EMBL" id="WNM27805.1"/>
    </source>
</evidence>
<dbReference type="SUPFAM" id="SSF53448">
    <property type="entry name" value="Nucleotide-diphospho-sugar transferases"/>
    <property type="match status" value="1"/>
</dbReference>
<keyword evidence="2" id="KW-0328">Glycosyltransferase</keyword>
<evidence type="ECO:0000259" key="1">
    <source>
        <dbReference type="Pfam" id="PF00535"/>
    </source>
</evidence>
<dbReference type="Gene3D" id="3.90.550.10">
    <property type="entry name" value="Spore Coat Polysaccharide Biosynthesis Protein SpsA, Chain A"/>
    <property type="match status" value="1"/>
</dbReference>
<dbReference type="Pfam" id="PF00535">
    <property type="entry name" value="Glycos_transf_2"/>
    <property type="match status" value="1"/>
</dbReference>